<evidence type="ECO:0000313" key="2">
    <source>
        <dbReference type="Proteomes" id="UP000199695"/>
    </source>
</evidence>
<dbReference type="EMBL" id="FOCQ01000009">
    <property type="protein sequence ID" value="SEN36449.1"/>
    <property type="molecule type" value="Genomic_DNA"/>
</dbReference>
<name>A0A1H8FXS5_9BACL</name>
<proteinExistence type="predicted"/>
<dbReference type="Pfam" id="PF22014">
    <property type="entry name" value="DUF6932"/>
    <property type="match status" value="1"/>
</dbReference>
<dbReference type="STRING" id="1173111.SAMN05444955_109131"/>
<accession>A0A1H8FXS5</accession>
<gene>
    <name evidence="1" type="ORF">SAMN05444955_109131</name>
</gene>
<reference evidence="1 2" key="1">
    <citation type="submission" date="2016-10" db="EMBL/GenBank/DDBJ databases">
        <authorList>
            <person name="de Groot N.N."/>
        </authorList>
    </citation>
    <scope>NUCLEOTIDE SEQUENCE [LARGE SCALE GENOMIC DNA]</scope>
    <source>
        <strain evidence="1 2">DSM 46701</strain>
    </source>
</reference>
<evidence type="ECO:0000313" key="1">
    <source>
        <dbReference type="EMBL" id="SEN36449.1"/>
    </source>
</evidence>
<dbReference type="AlphaFoldDB" id="A0A1H8FXS5"/>
<organism evidence="1 2">
    <name type="scientific">Lihuaxuella thermophila</name>
    <dbReference type="NCBI Taxonomy" id="1173111"/>
    <lineage>
        <taxon>Bacteria</taxon>
        <taxon>Bacillati</taxon>
        <taxon>Bacillota</taxon>
        <taxon>Bacilli</taxon>
        <taxon>Bacillales</taxon>
        <taxon>Thermoactinomycetaceae</taxon>
        <taxon>Lihuaxuella</taxon>
    </lineage>
</organism>
<keyword evidence="2" id="KW-1185">Reference proteome</keyword>
<dbReference type="RefSeq" id="WP_089969388.1">
    <property type="nucleotide sequence ID" value="NZ_FOCQ01000009.1"/>
</dbReference>
<dbReference type="InterPro" id="IPR053860">
    <property type="entry name" value="DUF6932"/>
</dbReference>
<protein>
    <submittedName>
        <fullName evidence="1">Uncharacterized protein</fullName>
    </submittedName>
</protein>
<sequence length="178" mass="20977">MKFNEYGLLEPGDYPLTFDQLRQSILVKGEAHSLLPWDAYWRRKLVDNLEICVRQLWACGIEEVYIDGSFCTDKYQPGDIDGYFVAPDPMEVFDGTLANKLNRLDPYKCWGWDRRRFDAYGNLQLEMWYRYRVELFPHCAGVYSGVLNDKGENMKFDEFFRTDRDFLIPKGIVKLVKG</sequence>
<dbReference type="Proteomes" id="UP000199695">
    <property type="component" value="Unassembled WGS sequence"/>
</dbReference>
<dbReference type="OrthoDB" id="572713at2"/>